<feature type="compositionally biased region" description="Low complexity" evidence="1">
    <location>
        <begin position="126"/>
        <end position="135"/>
    </location>
</feature>
<gene>
    <name evidence="3" type="ORF">EVG20_g3605</name>
</gene>
<sequence length="402" mass="42456">MRTSTALVSILLVSAAHTSLAAPVISEEGAAFLESEHISKIPKIPKASHGVAGDTIEAGASALGIPIRITDGDVDIQSRDPKFNPLKFLPVVGPVIDGVDAVEAVFHGAKAIESKIHGADAHADAADSTDSTQAQRRSGGTSELLVREPKFRHKLSKAGKVLSGVADAVDIGQAIASVAGAGHDDAADDAKSTNATQAARRDAGLVERDPKFKLPKIIAKLPPAEVVSAAGLGLEIGEVVGSNAASDPDTAESAQGAADNNTGESRRRMLCRRKKIAYATAANLWSFRAMHVRILVHGRHAEEEVQTYSNIPVQQLSCAAPAQRNRPSRLIDGDCDRGMNLPFTDLNSGGPPQLASRLLTLARLEFWSTNSKTYCLLRHLGTRSLQMHLPPPHSPIISRGPN</sequence>
<organism evidence="3 4">
    <name type="scientific">Dentipellis fragilis</name>
    <dbReference type="NCBI Taxonomy" id="205917"/>
    <lineage>
        <taxon>Eukaryota</taxon>
        <taxon>Fungi</taxon>
        <taxon>Dikarya</taxon>
        <taxon>Basidiomycota</taxon>
        <taxon>Agaricomycotina</taxon>
        <taxon>Agaricomycetes</taxon>
        <taxon>Russulales</taxon>
        <taxon>Hericiaceae</taxon>
        <taxon>Dentipellis</taxon>
    </lineage>
</organism>
<evidence type="ECO:0000256" key="1">
    <source>
        <dbReference type="SAM" id="MobiDB-lite"/>
    </source>
</evidence>
<dbReference type="Proteomes" id="UP000298327">
    <property type="component" value="Unassembled WGS sequence"/>
</dbReference>
<comment type="caution">
    <text evidence="3">The sequence shown here is derived from an EMBL/GenBank/DDBJ whole genome shotgun (WGS) entry which is preliminary data.</text>
</comment>
<accession>A0A4Y9Z389</accession>
<feature type="region of interest" description="Disordered" evidence="1">
    <location>
        <begin position="243"/>
        <end position="266"/>
    </location>
</feature>
<keyword evidence="4" id="KW-1185">Reference proteome</keyword>
<feature type="chain" id="PRO_5021306777" evidence="2">
    <location>
        <begin position="22"/>
        <end position="402"/>
    </location>
</feature>
<reference evidence="3 4" key="1">
    <citation type="submission" date="2019-02" db="EMBL/GenBank/DDBJ databases">
        <title>Genome sequencing of the rare red list fungi Dentipellis fragilis.</title>
        <authorList>
            <person name="Buettner E."/>
            <person name="Kellner H."/>
        </authorList>
    </citation>
    <scope>NUCLEOTIDE SEQUENCE [LARGE SCALE GENOMIC DNA]</scope>
    <source>
        <strain evidence="3 4">DSM 105465</strain>
    </source>
</reference>
<dbReference type="EMBL" id="SEOQ01000166">
    <property type="protein sequence ID" value="TFY68321.1"/>
    <property type="molecule type" value="Genomic_DNA"/>
</dbReference>
<proteinExistence type="predicted"/>
<keyword evidence="2" id="KW-0732">Signal</keyword>
<dbReference type="AlphaFoldDB" id="A0A4Y9Z389"/>
<evidence type="ECO:0000313" key="4">
    <source>
        <dbReference type="Proteomes" id="UP000298327"/>
    </source>
</evidence>
<feature type="signal peptide" evidence="2">
    <location>
        <begin position="1"/>
        <end position="21"/>
    </location>
</feature>
<evidence type="ECO:0000256" key="2">
    <source>
        <dbReference type="SAM" id="SignalP"/>
    </source>
</evidence>
<dbReference type="OrthoDB" id="10501432at2759"/>
<feature type="region of interest" description="Disordered" evidence="1">
    <location>
        <begin position="122"/>
        <end position="142"/>
    </location>
</feature>
<protein>
    <submittedName>
        <fullName evidence="3">Uncharacterized protein</fullName>
    </submittedName>
</protein>
<evidence type="ECO:0000313" key="3">
    <source>
        <dbReference type="EMBL" id="TFY68321.1"/>
    </source>
</evidence>
<name>A0A4Y9Z389_9AGAM</name>